<name>A0A8X7T9I4_CANPA</name>
<comment type="cofactor">
    <cofactor evidence="1">
        <name>Zn(2+)</name>
        <dbReference type="ChEBI" id="CHEBI:29105"/>
    </cofactor>
</comment>
<evidence type="ECO:0000256" key="5">
    <source>
        <dbReference type="ARBA" id="ARBA00022723"/>
    </source>
</evidence>
<dbReference type="OrthoDB" id="9880441at2759"/>
<gene>
    <name evidence="11" type="ORF">FOB60_005465</name>
</gene>
<feature type="region of interest" description="Disordered" evidence="10">
    <location>
        <begin position="1"/>
        <end position="38"/>
    </location>
</feature>
<protein>
    <submittedName>
        <fullName evidence="11">Aminopeptidase I zinc metalloprotease (M18) family protein</fullName>
    </submittedName>
</protein>
<evidence type="ECO:0000256" key="1">
    <source>
        <dbReference type="ARBA" id="ARBA00001947"/>
    </source>
</evidence>
<dbReference type="GO" id="GO:0070006">
    <property type="term" value="F:metalloaminopeptidase activity"/>
    <property type="evidence" value="ECO:0007669"/>
    <property type="project" value="TreeGrafter"/>
</dbReference>
<evidence type="ECO:0000256" key="3">
    <source>
        <dbReference type="ARBA" id="ARBA00022438"/>
    </source>
</evidence>
<keyword evidence="6 9" id="KW-0378">Hydrolase</keyword>
<evidence type="ECO:0000313" key="12">
    <source>
        <dbReference type="Proteomes" id="UP000590412"/>
    </source>
</evidence>
<dbReference type="Gene3D" id="2.30.250.10">
    <property type="entry name" value="Aminopeptidase i, Domain 2"/>
    <property type="match status" value="1"/>
</dbReference>
<evidence type="ECO:0000256" key="7">
    <source>
        <dbReference type="ARBA" id="ARBA00022833"/>
    </source>
</evidence>
<dbReference type="GO" id="GO:0008270">
    <property type="term" value="F:zinc ion binding"/>
    <property type="evidence" value="ECO:0007669"/>
    <property type="project" value="InterPro"/>
</dbReference>
<proteinExistence type="inferred from homology"/>
<evidence type="ECO:0000256" key="10">
    <source>
        <dbReference type="SAM" id="MobiDB-lite"/>
    </source>
</evidence>
<keyword evidence="4 9" id="KW-0645">Protease</keyword>
<dbReference type="GO" id="GO:0000324">
    <property type="term" value="C:fungal-type vacuole"/>
    <property type="evidence" value="ECO:0007669"/>
    <property type="project" value="TreeGrafter"/>
</dbReference>
<keyword evidence="8 9" id="KW-0482">Metalloprotease</keyword>
<sequence>MDDVESVVSLTTDDEDCALSKENTSSEEDLTQDYSTPYSISSESLENWSIVGAETATYTAPPESRIDPSRMSGRQTTDALHADPHDNYYENYAVKFINFMNENPTTYHTISHFKSVLGNEGFQWLPQSVPIEKLAPGFYYTNRSDQCLIAFVIGGKWKPENGSCFVGCHCDALSVKLNPKGSLREKVKGYELLGVVPYSGSLNKNWLNREFSLAGAVLIRDSKTGKVSRKLINSYPKPIAFVPESGFAGDDKQYNIQTQAVPICSYMSVELEPTEEEKQSKFYKRHPLSLLRYICQLSGVTLESIVDIDLDLVDAHPSCRGGLENEFIYSASLDDRLCAFDSIYGLLEFSQQFLNGASIDDYDGLSGVYLANNEEIGSLTSTGAFGGFLIDNLKSLVSGKCNGQHIEEKTARLIKNTVLLSSDVTHAFNPNFREVYLKRNYPLPNVGPSIKFDSNGHVLSDSLGKEFLDRVVKDLLGIRLQEFHIRNDSRSGGTIGPIMSDARRGLNGAKLIIDVGMPILSMHSIRSVMGYKDVGIGVLFFKEVFLKWKDALDGMKI</sequence>
<comment type="caution">
    <text evidence="11">The sequence shown here is derived from an EMBL/GenBank/DDBJ whole genome shotgun (WGS) entry which is preliminary data.</text>
</comment>
<dbReference type="InterPro" id="IPR023358">
    <property type="entry name" value="Peptidase_M18_dom2"/>
</dbReference>
<dbReference type="Proteomes" id="UP000590412">
    <property type="component" value="Unassembled WGS sequence"/>
</dbReference>
<evidence type="ECO:0000313" key="11">
    <source>
        <dbReference type="EMBL" id="KAF6044372.1"/>
    </source>
</evidence>
<evidence type="ECO:0000256" key="8">
    <source>
        <dbReference type="ARBA" id="ARBA00023049"/>
    </source>
</evidence>
<dbReference type="PRINTS" id="PR00932">
    <property type="entry name" value="AMINO1PTASE"/>
</dbReference>
<keyword evidence="3 9" id="KW-0031">Aminopeptidase</keyword>
<keyword evidence="5 9" id="KW-0479">Metal-binding</keyword>
<dbReference type="PANTHER" id="PTHR28570">
    <property type="entry name" value="ASPARTYL AMINOPEPTIDASE"/>
    <property type="match status" value="1"/>
</dbReference>
<keyword evidence="7 9" id="KW-0862">Zinc</keyword>
<dbReference type="InterPro" id="IPR001948">
    <property type="entry name" value="Peptidase_M18"/>
</dbReference>
<evidence type="ECO:0000256" key="6">
    <source>
        <dbReference type="ARBA" id="ARBA00022801"/>
    </source>
</evidence>
<dbReference type="PANTHER" id="PTHR28570:SF4">
    <property type="entry name" value="VACUOLAR AMINOPEPTIDASE 1"/>
    <property type="match status" value="1"/>
</dbReference>
<dbReference type="SUPFAM" id="SSF53187">
    <property type="entry name" value="Zn-dependent exopeptidases"/>
    <property type="match status" value="1"/>
</dbReference>
<dbReference type="SUPFAM" id="SSF101821">
    <property type="entry name" value="Aminopeptidase/glucanase lid domain"/>
    <property type="match status" value="1"/>
</dbReference>
<dbReference type="Pfam" id="PF02127">
    <property type="entry name" value="Peptidase_M18"/>
    <property type="match status" value="1"/>
</dbReference>
<comment type="similarity">
    <text evidence="2 9">Belongs to the peptidase M18 family.</text>
</comment>
<accession>A0A8X7T9I4</accession>
<dbReference type="AlphaFoldDB" id="A0A8X7T9I4"/>
<evidence type="ECO:0000256" key="4">
    <source>
        <dbReference type="ARBA" id="ARBA00022670"/>
    </source>
</evidence>
<evidence type="ECO:0000256" key="2">
    <source>
        <dbReference type="ARBA" id="ARBA00008290"/>
    </source>
</evidence>
<reference evidence="11" key="1">
    <citation type="submission" date="2020-03" db="EMBL/GenBank/DDBJ databases">
        <title>FDA dAtabase for Regulatory Grade micrObial Sequences (FDA-ARGOS): Supporting development and validation of Infectious Disease Dx tests.</title>
        <authorList>
            <person name="Campos J."/>
            <person name="Goldberg B."/>
            <person name="Tallon L."/>
            <person name="Sadzewicz L."/>
            <person name="Vavikolanu K."/>
            <person name="Mehta A."/>
            <person name="Aluvathingal J."/>
            <person name="Nadendla S."/>
            <person name="Nandy P."/>
            <person name="Geyer C."/>
            <person name="Yan Y."/>
            <person name="Sichtig H."/>
        </authorList>
    </citation>
    <scope>NUCLEOTIDE SEQUENCE [LARGE SCALE GENOMIC DNA]</scope>
    <source>
        <strain evidence="11">FDAARGOS_652</strain>
    </source>
</reference>
<dbReference type="GO" id="GO:0006508">
    <property type="term" value="P:proteolysis"/>
    <property type="evidence" value="ECO:0007669"/>
    <property type="project" value="UniProtKB-KW"/>
</dbReference>
<feature type="region of interest" description="Disordered" evidence="10">
    <location>
        <begin position="59"/>
        <end position="82"/>
    </location>
</feature>
<evidence type="ECO:0000256" key="9">
    <source>
        <dbReference type="RuleBase" id="RU004386"/>
    </source>
</evidence>
<organism evidence="11 12">
    <name type="scientific">Candida parapsilosis</name>
    <name type="common">Yeast</name>
    <dbReference type="NCBI Taxonomy" id="5480"/>
    <lineage>
        <taxon>Eukaryota</taxon>
        <taxon>Fungi</taxon>
        <taxon>Dikarya</taxon>
        <taxon>Ascomycota</taxon>
        <taxon>Saccharomycotina</taxon>
        <taxon>Pichiomycetes</taxon>
        <taxon>Debaryomycetaceae</taxon>
        <taxon>Candida/Lodderomyces clade</taxon>
        <taxon>Candida</taxon>
    </lineage>
</organism>
<dbReference type="Gene3D" id="3.40.630.10">
    <property type="entry name" value="Zn peptidases"/>
    <property type="match status" value="1"/>
</dbReference>
<dbReference type="EMBL" id="JABWAB010000011">
    <property type="protein sequence ID" value="KAF6044372.1"/>
    <property type="molecule type" value="Genomic_DNA"/>
</dbReference>